<comment type="caution">
    <text evidence="1">The sequence shown here is derived from an EMBL/GenBank/DDBJ whole genome shotgun (WGS) entry which is preliminary data.</text>
</comment>
<dbReference type="RefSeq" id="WP_269880116.1">
    <property type="nucleotide sequence ID" value="NZ_JAQAGZ010000002.1"/>
</dbReference>
<keyword evidence="1" id="KW-0560">Oxidoreductase</keyword>
<dbReference type="EMBL" id="JAQAGZ010000002">
    <property type="protein sequence ID" value="MCZ8511723.1"/>
    <property type="molecule type" value="Genomic_DNA"/>
</dbReference>
<gene>
    <name evidence="1" type="ORF">O9H85_04655</name>
</gene>
<dbReference type="Pfam" id="PF05721">
    <property type="entry name" value="PhyH"/>
    <property type="match status" value="1"/>
</dbReference>
<reference evidence="1 2" key="1">
    <citation type="submission" date="2022-12" db="EMBL/GenBank/DDBJ databases">
        <title>Draft genome sequence of Paenibacillus sp. dW9.</title>
        <authorList>
            <person name="Choi E.-W."/>
            <person name="Kim D.-U."/>
        </authorList>
    </citation>
    <scope>NUCLEOTIDE SEQUENCE [LARGE SCALE GENOMIC DNA]</scope>
    <source>
        <strain evidence="2">dW9</strain>
    </source>
</reference>
<evidence type="ECO:0000313" key="2">
    <source>
        <dbReference type="Proteomes" id="UP001527882"/>
    </source>
</evidence>
<sequence length="295" mass="33560">MAVKVKMGESELELNGPYLTELRDSNDILNNTEALRERFKEDGYLLIRGFHDRNKVLAIKHTFLQRMADQGKLAPNTPIDEGIIGTENKAANFQGSHEQPQVLLDVVNSESTMAFFDRFLGGESMTYDYKWARAMGTGDFTGAHYDIVYMGRGTKNLYTLWTPLGDISYDLGGLAILLGSQHFDKIRETYGQMDVDRDKVTGWFSNNPLELINTYGGCWATTEFKAGDALIFGMYTMHGSLTNQTNRYRLSTDTRYQLKSEPVDERWIGKKPKGHYAWQKGETVSMEEARQKWGV</sequence>
<dbReference type="PANTHER" id="PTHR40128">
    <property type="entry name" value="EXPRESSED PROTEIN"/>
    <property type="match status" value="1"/>
</dbReference>
<keyword evidence="1" id="KW-0223">Dioxygenase</keyword>
<name>A0ABT4Q4H8_9BACL</name>
<dbReference type="PANTHER" id="PTHR40128:SF1">
    <property type="entry name" value="PHYTANOYL-COA HYDROXYLASE"/>
    <property type="match status" value="1"/>
</dbReference>
<proteinExistence type="predicted"/>
<dbReference type="SUPFAM" id="SSF51197">
    <property type="entry name" value="Clavaminate synthase-like"/>
    <property type="match status" value="1"/>
</dbReference>
<dbReference type="Proteomes" id="UP001527882">
    <property type="component" value="Unassembled WGS sequence"/>
</dbReference>
<protein>
    <submittedName>
        <fullName evidence="1">Phytanoyl-CoA dioxygenase family protein</fullName>
    </submittedName>
</protein>
<keyword evidence="2" id="KW-1185">Reference proteome</keyword>
<evidence type="ECO:0000313" key="1">
    <source>
        <dbReference type="EMBL" id="MCZ8511723.1"/>
    </source>
</evidence>
<dbReference type="GO" id="GO:0051213">
    <property type="term" value="F:dioxygenase activity"/>
    <property type="evidence" value="ECO:0007669"/>
    <property type="project" value="UniProtKB-KW"/>
</dbReference>
<accession>A0ABT4Q4H8</accession>
<organism evidence="1 2">
    <name type="scientific">Paenibacillus gyeongsangnamensis</name>
    <dbReference type="NCBI Taxonomy" id="3388067"/>
    <lineage>
        <taxon>Bacteria</taxon>
        <taxon>Bacillati</taxon>
        <taxon>Bacillota</taxon>
        <taxon>Bacilli</taxon>
        <taxon>Bacillales</taxon>
        <taxon>Paenibacillaceae</taxon>
        <taxon>Paenibacillus</taxon>
    </lineage>
</organism>
<dbReference type="InterPro" id="IPR008775">
    <property type="entry name" value="Phytyl_CoA_dOase-like"/>
</dbReference>
<dbReference type="Gene3D" id="2.60.120.620">
    <property type="entry name" value="q2cbj1_9rhob like domain"/>
    <property type="match status" value="1"/>
</dbReference>